<gene>
    <name evidence="2" type="ORF">CG419_06020</name>
</gene>
<evidence type="ECO:0000313" key="3">
    <source>
        <dbReference type="Proteomes" id="UP000199749"/>
    </source>
</evidence>
<feature type="transmembrane region" description="Helical" evidence="1">
    <location>
        <begin position="16"/>
        <end position="37"/>
    </location>
</feature>
<feature type="transmembrane region" description="Helical" evidence="1">
    <location>
        <begin position="57"/>
        <end position="77"/>
    </location>
</feature>
<evidence type="ECO:0000313" key="2">
    <source>
        <dbReference type="EMBL" id="ASN60218.1"/>
    </source>
</evidence>
<feature type="transmembrane region" description="Helical" evidence="1">
    <location>
        <begin position="196"/>
        <end position="221"/>
    </location>
</feature>
<keyword evidence="1" id="KW-0472">Membrane</keyword>
<dbReference type="Proteomes" id="UP000199749">
    <property type="component" value="Chromosome"/>
</dbReference>
<accession>A0AAC9UL13</accession>
<feature type="transmembrane region" description="Helical" evidence="1">
    <location>
        <begin position="289"/>
        <end position="310"/>
    </location>
</feature>
<feature type="transmembrane region" description="Helical" evidence="1">
    <location>
        <begin position="98"/>
        <end position="127"/>
    </location>
</feature>
<feature type="transmembrane region" description="Helical" evidence="1">
    <location>
        <begin position="424"/>
        <end position="446"/>
    </location>
</feature>
<feature type="transmembrane region" description="Helical" evidence="1">
    <location>
        <begin position="330"/>
        <end position="356"/>
    </location>
</feature>
<sequence>MWTISWLQLKHSWRQWLATIPVFVTVGLILGFCLTGIVNVVQSQQVDLYGPNTPLPIFIMPVFFGGITMVIVIKGIVNQLLEQFKADYRMLAILGATINALAAILGIQIGIMSGVSALLGGVVALPLTRFCYGWLQQIVGPQMLPNMPIHFSFLALLLTVVLASLIAGSGGFWHARHQLKDGNKHPSHRRQLVRRVRTIVSLMVVSGLIIKLTMQSMALTYVGHSEKAIGSLGNSVGNLNLVLFLLLILIALTGPTVLKLVSHVLYWLGARTLFLNMAAHDIDYTAEKYLPLYTPVTVIAVLITGMSAIMWNIPAYTNTTSANNERLVNFILTIGLYLGAPLLIVLANVLATLLVAKEDNAQQMRQLQLLGLTKQQLLLTQQLHAVILVGVCLAVSLLAGGLVWSLTIHVGRTILHQAPISMAALLAGPFLMAVSMLCLLTIVNLARVYCGKCLTKA</sequence>
<feature type="transmembrane region" description="Helical" evidence="1">
    <location>
        <begin position="147"/>
        <end position="175"/>
    </location>
</feature>
<keyword evidence="1" id="KW-1133">Transmembrane helix</keyword>
<dbReference type="RefSeq" id="WP_089556782.1">
    <property type="nucleotide sequence ID" value="NZ_CP022474.1"/>
</dbReference>
<protein>
    <recommendedName>
        <fullName evidence="4">FtsX-like permease family protein</fullName>
    </recommendedName>
</protein>
<organism evidence="2 3">
    <name type="scientific">Latilactobacillus curvatus</name>
    <name type="common">Lactobacillus curvatus</name>
    <dbReference type="NCBI Taxonomy" id="28038"/>
    <lineage>
        <taxon>Bacteria</taxon>
        <taxon>Bacillati</taxon>
        <taxon>Bacillota</taxon>
        <taxon>Bacilli</taxon>
        <taxon>Lactobacillales</taxon>
        <taxon>Lactobacillaceae</taxon>
        <taxon>Latilactobacillus</taxon>
    </lineage>
</organism>
<evidence type="ECO:0008006" key="4">
    <source>
        <dbReference type="Google" id="ProtNLM"/>
    </source>
</evidence>
<evidence type="ECO:0000256" key="1">
    <source>
        <dbReference type="SAM" id="Phobius"/>
    </source>
</evidence>
<reference evidence="2 3" key="1">
    <citation type="submission" date="2017-07" db="EMBL/GenBank/DDBJ databases">
        <title>Lactobacillus curvatus MRS6 whole genome.</title>
        <authorList>
            <person name="Jans C."/>
            <person name="Lagler S."/>
            <person name="Lacroix C."/>
            <person name="Meile L."/>
            <person name="Stevens M.J.A."/>
        </authorList>
    </citation>
    <scope>NUCLEOTIDE SEQUENCE [LARGE SCALE GENOMIC DNA]</scope>
    <source>
        <strain evidence="2 3">MRS6</strain>
    </source>
</reference>
<dbReference type="EMBL" id="CP022474">
    <property type="protein sequence ID" value="ASN60218.1"/>
    <property type="molecule type" value="Genomic_DNA"/>
</dbReference>
<keyword evidence="1" id="KW-0812">Transmembrane</keyword>
<proteinExistence type="predicted"/>
<name>A0AAC9UL13_LATCU</name>
<dbReference type="AlphaFoldDB" id="A0AAC9UL13"/>
<feature type="transmembrane region" description="Helical" evidence="1">
    <location>
        <begin position="241"/>
        <end position="268"/>
    </location>
</feature>
<feature type="transmembrane region" description="Helical" evidence="1">
    <location>
        <begin position="377"/>
        <end position="404"/>
    </location>
</feature>